<name>A0ABP1PYC7_9HEXA</name>
<evidence type="ECO:0000313" key="3">
    <source>
        <dbReference type="EMBL" id="CAL8082475.1"/>
    </source>
</evidence>
<feature type="coiled-coil region" evidence="1">
    <location>
        <begin position="408"/>
        <end position="523"/>
    </location>
</feature>
<evidence type="ECO:0000256" key="1">
    <source>
        <dbReference type="SAM" id="Coils"/>
    </source>
</evidence>
<dbReference type="EMBL" id="CAXLJM020000015">
    <property type="protein sequence ID" value="CAL8082475.1"/>
    <property type="molecule type" value="Genomic_DNA"/>
</dbReference>
<proteinExistence type="predicted"/>
<sequence length="739" mass="87183">MEDIEEDKIANQILDELPPSFMVFGSKKELDPLEEFWMNKLSNIEKQYDLHIVDLERKLLSDRSQRRTLKKQTTKIVKLEEVLQEQTEEIERLRSKTGIMSEKLKQKAYEVKSLHDKHERVDIASKSISQRLQDERQARRQYEKECTELRNKLKVLEKEKAQLRLDVEIKESEKGNVEEREAALSKEKWSLIHNLTELDTERSTQTNANLKLCHDMEKLLNVEKSLEVSLLKERKVMGEMMEEMRHKKHEHNNALRQLDIAIKEKRDTQLDLEHSVKRNVDLDRNVKHLKEELQFNDLDNSTQCKEIKDLKRRNSRVRCILADTNQKLNICLSDMKSLENEKRRADVELQTARRHEKALHVEMRKNELRKYKLADKILKAHPFLLKRDSDERTSRSSTADQHTRRNEIESYKRKIWSLERHRDEVERKLRELQRKENVYRMKLDKYKDMEKQIFWTGKAMAKLEGDRNRLEALLKTMESNMPMKVPFRKLVTDPSVLDRLAKNKILQKRIFQQAEKIEELKSNARRILHYREEQFGAMNQLPDEVPSWKLSYWYRNQVAPENVFSGMHLDVMRQQPGSIGRLSAKPLTDSEHYKNYVQYLDDEIPRLRDEIRHLEKKKLYNQTEKEARIRGKKRSIAENIDRMKLSGQLGDDEQPAAEVLEIGENDGDDNGQCTPELSIHGSSFDNRKAGRDQNKQDVKKTPSIQKQAAHIGSSSTEDERDDVSSGDAVSDIPSDQSIN</sequence>
<accession>A0ABP1PYC7</accession>
<keyword evidence="4" id="KW-1185">Reference proteome</keyword>
<feature type="coiled-coil region" evidence="1">
    <location>
        <begin position="125"/>
        <end position="180"/>
    </location>
</feature>
<feature type="coiled-coil region" evidence="1">
    <location>
        <begin position="69"/>
        <end position="96"/>
    </location>
</feature>
<feature type="compositionally biased region" description="Basic and acidic residues" evidence="2">
    <location>
        <begin position="685"/>
        <end position="700"/>
    </location>
</feature>
<feature type="compositionally biased region" description="Polar residues" evidence="2">
    <location>
        <begin position="671"/>
        <end position="684"/>
    </location>
</feature>
<evidence type="ECO:0000313" key="4">
    <source>
        <dbReference type="Proteomes" id="UP001642540"/>
    </source>
</evidence>
<reference evidence="3 4" key="1">
    <citation type="submission" date="2024-08" db="EMBL/GenBank/DDBJ databases">
        <authorList>
            <person name="Cucini C."/>
            <person name="Frati F."/>
        </authorList>
    </citation>
    <scope>NUCLEOTIDE SEQUENCE [LARGE SCALE GENOMIC DNA]</scope>
</reference>
<gene>
    <name evidence="3" type="ORF">ODALV1_LOCUS5219</name>
</gene>
<protein>
    <submittedName>
        <fullName evidence="3">Uncharacterized protein</fullName>
    </submittedName>
</protein>
<comment type="caution">
    <text evidence="3">The sequence shown here is derived from an EMBL/GenBank/DDBJ whole genome shotgun (WGS) entry which is preliminary data.</text>
</comment>
<feature type="region of interest" description="Disordered" evidence="2">
    <location>
        <begin position="663"/>
        <end position="739"/>
    </location>
</feature>
<organism evidence="3 4">
    <name type="scientific">Orchesella dallaii</name>
    <dbReference type="NCBI Taxonomy" id="48710"/>
    <lineage>
        <taxon>Eukaryota</taxon>
        <taxon>Metazoa</taxon>
        <taxon>Ecdysozoa</taxon>
        <taxon>Arthropoda</taxon>
        <taxon>Hexapoda</taxon>
        <taxon>Collembola</taxon>
        <taxon>Entomobryomorpha</taxon>
        <taxon>Entomobryoidea</taxon>
        <taxon>Orchesellidae</taxon>
        <taxon>Orchesellinae</taxon>
        <taxon>Orchesella</taxon>
    </lineage>
</organism>
<keyword evidence="1" id="KW-0175">Coiled coil</keyword>
<feature type="coiled-coil region" evidence="1">
    <location>
        <begin position="241"/>
        <end position="292"/>
    </location>
</feature>
<dbReference type="Proteomes" id="UP001642540">
    <property type="component" value="Unassembled WGS sequence"/>
</dbReference>
<evidence type="ECO:0000256" key="2">
    <source>
        <dbReference type="SAM" id="MobiDB-lite"/>
    </source>
</evidence>
<feature type="coiled-coil region" evidence="1">
    <location>
        <begin position="321"/>
        <end position="355"/>
    </location>
</feature>